<feature type="non-terminal residue" evidence="1">
    <location>
        <position position="145"/>
    </location>
</feature>
<feature type="non-terminal residue" evidence="1">
    <location>
        <position position="1"/>
    </location>
</feature>
<comment type="caution">
    <text evidence="1">The sequence shown here is derived from an EMBL/GenBank/DDBJ whole genome shotgun (WGS) entry which is preliminary data.</text>
</comment>
<evidence type="ECO:0000313" key="2">
    <source>
        <dbReference type="Proteomes" id="UP000236333"/>
    </source>
</evidence>
<accession>A0A2J7ZFM7</accession>
<protein>
    <submittedName>
        <fullName evidence="1">Uncharacterized protein</fullName>
    </submittedName>
</protein>
<gene>
    <name evidence="1" type="ORF">TSOC_015144</name>
</gene>
<dbReference type="AlphaFoldDB" id="A0A2J7ZFM7"/>
<proteinExistence type="predicted"/>
<name>A0A2J7ZFM7_9CHLO</name>
<organism evidence="1 2">
    <name type="scientific">Tetrabaena socialis</name>
    <dbReference type="NCBI Taxonomy" id="47790"/>
    <lineage>
        <taxon>Eukaryota</taxon>
        <taxon>Viridiplantae</taxon>
        <taxon>Chlorophyta</taxon>
        <taxon>core chlorophytes</taxon>
        <taxon>Chlorophyceae</taxon>
        <taxon>CS clade</taxon>
        <taxon>Chlamydomonadales</taxon>
        <taxon>Tetrabaenaceae</taxon>
        <taxon>Tetrabaena</taxon>
    </lineage>
</organism>
<evidence type="ECO:0000313" key="1">
    <source>
        <dbReference type="EMBL" id="PNG99084.1"/>
    </source>
</evidence>
<keyword evidence="2" id="KW-1185">Reference proteome</keyword>
<reference evidence="1 2" key="1">
    <citation type="journal article" date="2017" name="Mol. Biol. Evol.">
        <title>The 4-celled Tetrabaena socialis nuclear genome reveals the essential components for genetic control of cell number at the origin of multicellularity in the volvocine lineage.</title>
        <authorList>
            <person name="Featherston J."/>
            <person name="Arakaki Y."/>
            <person name="Hanschen E.R."/>
            <person name="Ferris P.J."/>
            <person name="Michod R.E."/>
            <person name="Olson B.J.S.C."/>
            <person name="Nozaki H."/>
            <person name="Durand P.M."/>
        </authorList>
    </citation>
    <scope>NUCLEOTIDE SEQUENCE [LARGE SCALE GENOMIC DNA]</scope>
    <source>
        <strain evidence="1 2">NIES-571</strain>
    </source>
</reference>
<sequence length="145" mass="16047">SGPTRYRTDTRRTPSAACSCLLGTTPPPLRVVSYGAGTARTSSTRRSWLTNASSLPYGKSTRPSAALTSWTRAGSRGAGSCSAPARRSAPAWCSSWARRTASRRCGPPRWWRRTWRPSTSTWAAPRPFRCRAAWARRCCASPRWR</sequence>
<dbReference type="EMBL" id="PGGS01004170">
    <property type="protein sequence ID" value="PNG99084.1"/>
    <property type="molecule type" value="Genomic_DNA"/>
</dbReference>
<dbReference type="Proteomes" id="UP000236333">
    <property type="component" value="Unassembled WGS sequence"/>
</dbReference>